<feature type="transmembrane region" description="Helical" evidence="7">
    <location>
        <begin position="340"/>
        <end position="360"/>
    </location>
</feature>
<feature type="transmembrane region" description="Helical" evidence="7">
    <location>
        <begin position="317"/>
        <end position="333"/>
    </location>
</feature>
<evidence type="ECO:0000256" key="4">
    <source>
        <dbReference type="ARBA" id="ARBA00022692"/>
    </source>
</evidence>
<feature type="transmembrane region" description="Helical" evidence="7">
    <location>
        <begin position="184"/>
        <end position="204"/>
    </location>
</feature>
<dbReference type="Pfam" id="PF09815">
    <property type="entry name" value="XK-related"/>
    <property type="match status" value="1"/>
</dbReference>
<evidence type="ECO:0000313" key="8">
    <source>
        <dbReference type="EMBL" id="JAS46756.1"/>
    </source>
</evidence>
<feature type="transmembrane region" description="Helical" evidence="7">
    <location>
        <begin position="380"/>
        <end position="401"/>
    </location>
</feature>
<keyword evidence="5 7" id="KW-1133">Transmembrane helix</keyword>
<dbReference type="EMBL" id="GECZ01023013">
    <property type="protein sequence ID" value="JAS46756.1"/>
    <property type="molecule type" value="Transcribed_RNA"/>
</dbReference>
<name>A0A1B6F985_9HEMI</name>
<feature type="transmembrane region" description="Helical" evidence="7">
    <location>
        <begin position="34"/>
        <end position="56"/>
    </location>
</feature>
<comment type="similarity">
    <text evidence="2 7">Belongs to the XK family.</text>
</comment>
<evidence type="ECO:0000256" key="1">
    <source>
        <dbReference type="ARBA" id="ARBA00004651"/>
    </source>
</evidence>
<reference evidence="8" key="1">
    <citation type="submission" date="2015-11" db="EMBL/GenBank/DDBJ databases">
        <title>De novo transcriptome assembly of four potential Pierce s Disease insect vectors from Arizona vineyards.</title>
        <authorList>
            <person name="Tassone E.E."/>
        </authorList>
    </citation>
    <scope>NUCLEOTIDE SEQUENCE</scope>
</reference>
<dbReference type="GO" id="GO:1902742">
    <property type="term" value="P:apoptotic process involved in development"/>
    <property type="evidence" value="ECO:0007669"/>
    <property type="project" value="TreeGrafter"/>
</dbReference>
<evidence type="ECO:0000256" key="6">
    <source>
        <dbReference type="ARBA" id="ARBA00023136"/>
    </source>
</evidence>
<keyword evidence="4 7" id="KW-0812">Transmembrane</keyword>
<protein>
    <recommendedName>
        <fullName evidence="7">XK-related protein</fullName>
    </recommendedName>
</protein>
<dbReference type="AlphaFoldDB" id="A0A1B6F985"/>
<dbReference type="InterPro" id="IPR018629">
    <property type="entry name" value="XK-rel"/>
</dbReference>
<dbReference type="GO" id="GO:0005886">
    <property type="term" value="C:plasma membrane"/>
    <property type="evidence" value="ECO:0007669"/>
    <property type="project" value="UniProtKB-SubCell"/>
</dbReference>
<comment type="subcellular location">
    <subcellularLocation>
        <location evidence="1">Cell membrane</location>
        <topology evidence="1">Multi-pass membrane protein</topology>
    </subcellularLocation>
    <subcellularLocation>
        <location evidence="7">Membrane</location>
        <topology evidence="7">Multi-pass membrane protein</topology>
    </subcellularLocation>
</comment>
<organism evidence="8">
    <name type="scientific">Cuerna arida</name>
    <dbReference type="NCBI Taxonomy" id="1464854"/>
    <lineage>
        <taxon>Eukaryota</taxon>
        <taxon>Metazoa</taxon>
        <taxon>Ecdysozoa</taxon>
        <taxon>Arthropoda</taxon>
        <taxon>Hexapoda</taxon>
        <taxon>Insecta</taxon>
        <taxon>Pterygota</taxon>
        <taxon>Neoptera</taxon>
        <taxon>Paraneoptera</taxon>
        <taxon>Hemiptera</taxon>
        <taxon>Auchenorrhyncha</taxon>
        <taxon>Membracoidea</taxon>
        <taxon>Cicadellidae</taxon>
        <taxon>Cicadellinae</taxon>
        <taxon>Proconiini</taxon>
        <taxon>Cuerna</taxon>
    </lineage>
</organism>
<dbReference type="GO" id="GO:0043652">
    <property type="term" value="P:engulfment of apoptotic cell"/>
    <property type="evidence" value="ECO:0007669"/>
    <property type="project" value="TreeGrafter"/>
</dbReference>
<feature type="transmembrane region" description="Helical" evidence="7">
    <location>
        <begin position="287"/>
        <end position="305"/>
    </location>
</feature>
<dbReference type="PANTHER" id="PTHR16024:SF27">
    <property type="entry name" value="XK-RELATED PROTEIN"/>
    <property type="match status" value="1"/>
</dbReference>
<dbReference type="PANTHER" id="PTHR16024">
    <property type="entry name" value="XK-RELATED PROTEIN"/>
    <property type="match status" value="1"/>
</dbReference>
<keyword evidence="3" id="KW-1003">Cell membrane</keyword>
<feature type="transmembrane region" description="Helical" evidence="7">
    <location>
        <begin position="63"/>
        <end position="84"/>
    </location>
</feature>
<dbReference type="GO" id="GO:0070782">
    <property type="term" value="P:phosphatidylserine exposure on apoptotic cell surface"/>
    <property type="evidence" value="ECO:0007669"/>
    <property type="project" value="TreeGrafter"/>
</dbReference>
<gene>
    <name evidence="8" type="ORF">g.19379</name>
</gene>
<evidence type="ECO:0000256" key="5">
    <source>
        <dbReference type="ARBA" id="ARBA00022989"/>
    </source>
</evidence>
<dbReference type="InterPro" id="IPR050895">
    <property type="entry name" value="XK-related_scramblase"/>
</dbReference>
<evidence type="ECO:0000256" key="2">
    <source>
        <dbReference type="ARBA" id="ARBA00008789"/>
    </source>
</evidence>
<evidence type="ECO:0000256" key="7">
    <source>
        <dbReference type="RuleBase" id="RU910716"/>
    </source>
</evidence>
<keyword evidence="6 7" id="KW-0472">Membrane</keyword>
<sequence>MEEELEDRGANKIFCCGLPRKKQWVWLYTLVPSVLSFLLHLTSLLVDSSLALQLAFVECQQQLGILTFAFIYIPVVFTLVLQPLPLPQTISCGSLAWWTLRLAIYFVFYPLLISLSLLKRLFWILQALQAQKPSKEILTEYDTVLSKDEHSYVFLQAFLQCAPQAILQIHFMLLKIPANLRTEYLQATSVVVSLVTLAYCIASYHRYEAQVVGGRPSVLLLNPPELTSGTHDTTLPLLPIRFCLRSKIIALQLDSLEGKVVLFFSWLLLISGRLLCLVISEKMHEKATIITLFIHICLILLYFFSSQTTTLFDIPSRLINAIFSIVALVEVSVRFHKIPILYFLFFICIFVEDTYLMILFYVYSKQLCSERGFDCDSFGIYAYLIINSHVLGIIMFGFYLARLRPQRKSVVSMPPAENLVPI</sequence>
<feature type="transmembrane region" description="Helical" evidence="7">
    <location>
        <begin position="96"/>
        <end position="118"/>
    </location>
</feature>
<evidence type="ECO:0000256" key="3">
    <source>
        <dbReference type="ARBA" id="ARBA00022475"/>
    </source>
</evidence>
<feature type="transmembrane region" description="Helical" evidence="7">
    <location>
        <begin position="260"/>
        <end position="280"/>
    </location>
</feature>
<proteinExistence type="inferred from homology"/>
<accession>A0A1B6F985</accession>